<dbReference type="InterPro" id="IPR028994">
    <property type="entry name" value="Integrin_alpha_N"/>
</dbReference>
<reference evidence="1 2" key="1">
    <citation type="submission" date="2023-01" db="EMBL/GenBank/DDBJ databases">
        <title>Analysis of 21 Apiospora genomes using comparative genomics revels a genus with tremendous synthesis potential of carbohydrate active enzymes and secondary metabolites.</title>
        <authorList>
            <person name="Sorensen T."/>
        </authorList>
    </citation>
    <scope>NUCLEOTIDE SEQUENCE [LARGE SCALE GENOMIC DNA]</scope>
    <source>
        <strain evidence="1 2">CBS 135458</strain>
    </source>
</reference>
<name>A0ABR1TTW9_9PEZI</name>
<gene>
    <name evidence="1" type="ORF">PG994_011826</name>
</gene>
<sequence length="122" mass="13170">MNASITGSIVSGCGYGTIPGAAQPNLKLSFFLADGNKYGNMLGHLDSAMDYVWTLSGGRMTLYPNLGKKSISGDDIIFEPGSAYNLDRKTLHLADWDGDGRNDIIFVDGNSLNTVAHVWLNR</sequence>
<evidence type="ECO:0000313" key="2">
    <source>
        <dbReference type="Proteomes" id="UP001480595"/>
    </source>
</evidence>
<organism evidence="1 2">
    <name type="scientific">Apiospora phragmitis</name>
    <dbReference type="NCBI Taxonomy" id="2905665"/>
    <lineage>
        <taxon>Eukaryota</taxon>
        <taxon>Fungi</taxon>
        <taxon>Dikarya</taxon>
        <taxon>Ascomycota</taxon>
        <taxon>Pezizomycotina</taxon>
        <taxon>Sordariomycetes</taxon>
        <taxon>Xylariomycetidae</taxon>
        <taxon>Amphisphaeriales</taxon>
        <taxon>Apiosporaceae</taxon>
        <taxon>Apiospora</taxon>
    </lineage>
</organism>
<dbReference type="EMBL" id="JAQQWL010000011">
    <property type="protein sequence ID" value="KAK8050096.1"/>
    <property type="molecule type" value="Genomic_DNA"/>
</dbReference>
<protein>
    <submittedName>
        <fullName evidence="1">Carbohydrate esterase family 3</fullName>
    </submittedName>
</protein>
<proteinExistence type="predicted"/>
<accession>A0ABR1TTW9</accession>
<dbReference type="SUPFAM" id="SSF69318">
    <property type="entry name" value="Integrin alpha N-terminal domain"/>
    <property type="match status" value="1"/>
</dbReference>
<comment type="caution">
    <text evidence="1">The sequence shown here is derived from an EMBL/GenBank/DDBJ whole genome shotgun (WGS) entry which is preliminary data.</text>
</comment>
<dbReference type="GeneID" id="92096298"/>
<evidence type="ECO:0000313" key="1">
    <source>
        <dbReference type="EMBL" id="KAK8050096.1"/>
    </source>
</evidence>
<dbReference type="RefSeq" id="XP_066712345.1">
    <property type="nucleotide sequence ID" value="XM_066863235.1"/>
</dbReference>
<dbReference type="Proteomes" id="UP001480595">
    <property type="component" value="Unassembled WGS sequence"/>
</dbReference>
<keyword evidence="2" id="KW-1185">Reference proteome</keyword>